<evidence type="ECO:0000256" key="1">
    <source>
        <dbReference type="ARBA" id="ARBA00022842"/>
    </source>
</evidence>
<keyword evidence="4" id="KW-1185">Reference proteome</keyword>
<dbReference type="Pfam" id="PF12804">
    <property type="entry name" value="NTP_transf_3"/>
    <property type="match status" value="1"/>
</dbReference>
<dbReference type="AlphaFoldDB" id="A0A7G3G744"/>
<dbReference type="Gene3D" id="3.90.550.10">
    <property type="entry name" value="Spore Coat Polysaccharide Biosynthesis Protein SpsA, Chain A"/>
    <property type="match status" value="1"/>
</dbReference>
<name>A0A7G3G744_9NEIS</name>
<proteinExistence type="predicted"/>
<dbReference type="KEGG" id="ifl:C1H71_04805"/>
<feature type="domain" description="MobA-like NTP transferase" evidence="2">
    <location>
        <begin position="8"/>
        <end position="160"/>
    </location>
</feature>
<dbReference type="EMBL" id="CP025781">
    <property type="protein sequence ID" value="QBC42938.1"/>
    <property type="molecule type" value="Genomic_DNA"/>
</dbReference>
<dbReference type="PANTHER" id="PTHR43777">
    <property type="entry name" value="MOLYBDENUM COFACTOR CYTIDYLYLTRANSFERASE"/>
    <property type="match status" value="1"/>
</dbReference>
<dbReference type="SUPFAM" id="SSF53448">
    <property type="entry name" value="Nucleotide-diphospho-sugar transferases"/>
    <property type="match status" value="1"/>
</dbReference>
<evidence type="ECO:0000313" key="4">
    <source>
        <dbReference type="Proteomes" id="UP000515917"/>
    </source>
</evidence>
<accession>A0A7G3G744</accession>
<gene>
    <name evidence="3" type="ORF">C1H71_04805</name>
</gene>
<keyword evidence="1" id="KW-0460">Magnesium</keyword>
<dbReference type="InterPro" id="IPR025877">
    <property type="entry name" value="MobA-like_NTP_Trfase"/>
</dbReference>
<reference evidence="3 4" key="1">
    <citation type="submission" date="2018-01" db="EMBL/GenBank/DDBJ databases">
        <title>Genome sequence of Iodobacter sp. strain PCH194 isolated from Indian Trans-Himalaya.</title>
        <authorList>
            <person name="Kumar V."/>
            <person name="Thakur V."/>
            <person name="Kumar S."/>
            <person name="Singh D."/>
        </authorList>
    </citation>
    <scope>NUCLEOTIDE SEQUENCE [LARGE SCALE GENOMIC DNA]</scope>
    <source>
        <strain evidence="3 4">PCH194</strain>
    </source>
</reference>
<evidence type="ECO:0000313" key="3">
    <source>
        <dbReference type="EMBL" id="QBC42938.1"/>
    </source>
</evidence>
<dbReference type="Proteomes" id="UP000515917">
    <property type="component" value="Chromosome"/>
</dbReference>
<evidence type="ECO:0000259" key="2">
    <source>
        <dbReference type="Pfam" id="PF12804"/>
    </source>
</evidence>
<protein>
    <submittedName>
        <fullName evidence="3">Nucleotidyltransferase family protein</fullName>
    </submittedName>
</protein>
<keyword evidence="3" id="KW-0808">Transferase</keyword>
<dbReference type="InterPro" id="IPR029044">
    <property type="entry name" value="Nucleotide-diphossugar_trans"/>
</dbReference>
<dbReference type="GO" id="GO:0016779">
    <property type="term" value="F:nucleotidyltransferase activity"/>
    <property type="evidence" value="ECO:0007669"/>
    <property type="project" value="UniProtKB-ARBA"/>
</dbReference>
<sequence length="198" mass="21331">MRQHGICGLLLAAGQSRRFGSDKRLALLNGEPLMLIAARRLQVVLPDTLIVLGAQDEEHATLLDKVGIAYTHCPTAALGMGHSLAHGVKKRPDAAGWLIALADMPHLKNDTLRHLAAHIRHDKIVAPSYDGQRGHPVGFGAAYYSELISLSGDSGAKTQLITHAKHLQLLPLDDAGVLFDIDTPSELNQHSSFHSKAD</sequence>
<organism evidence="3 4">
    <name type="scientific">Iodobacter fluviatilis</name>
    <dbReference type="NCBI Taxonomy" id="537"/>
    <lineage>
        <taxon>Bacteria</taxon>
        <taxon>Pseudomonadati</taxon>
        <taxon>Pseudomonadota</taxon>
        <taxon>Betaproteobacteria</taxon>
        <taxon>Neisseriales</taxon>
        <taxon>Chitinibacteraceae</taxon>
        <taxon>Iodobacter</taxon>
    </lineage>
</organism>
<dbReference type="PANTHER" id="PTHR43777:SF1">
    <property type="entry name" value="MOLYBDENUM COFACTOR CYTIDYLYLTRANSFERASE"/>
    <property type="match status" value="1"/>
</dbReference>
<dbReference type="RefSeq" id="WP_130105545.1">
    <property type="nucleotide sequence ID" value="NZ_CP025781.1"/>
</dbReference>
<dbReference type="CDD" id="cd04182">
    <property type="entry name" value="GT_2_like_f"/>
    <property type="match status" value="1"/>
</dbReference>